<accession>A0A6G1L439</accession>
<organism evidence="1 2">
    <name type="scientific">Teratosphaeria nubilosa</name>
    <dbReference type="NCBI Taxonomy" id="161662"/>
    <lineage>
        <taxon>Eukaryota</taxon>
        <taxon>Fungi</taxon>
        <taxon>Dikarya</taxon>
        <taxon>Ascomycota</taxon>
        <taxon>Pezizomycotina</taxon>
        <taxon>Dothideomycetes</taxon>
        <taxon>Dothideomycetidae</taxon>
        <taxon>Mycosphaerellales</taxon>
        <taxon>Teratosphaeriaceae</taxon>
        <taxon>Teratosphaeria</taxon>
    </lineage>
</organism>
<dbReference type="Proteomes" id="UP000799436">
    <property type="component" value="Unassembled WGS sequence"/>
</dbReference>
<proteinExistence type="predicted"/>
<sequence length="191" mass="21966">MPKAEDAWATRALACKEIRTEVLAMFFAISEFEFYPFKPGRQARFWSCEIKLIYSRALHVLRKWLELLPQAAAKTIKMHIQLEPVDYAVQLDRAADWWEQTRELERSILHAVMDPANIFAMFRLEVARRSWGFVGPNCHQQAVLLCSGIHFDIPAADSNAAQEEVKRTLDAQSASIEHYVECAAENLQNDE</sequence>
<reference evidence="1" key="1">
    <citation type="journal article" date="2020" name="Stud. Mycol.">
        <title>101 Dothideomycetes genomes: a test case for predicting lifestyles and emergence of pathogens.</title>
        <authorList>
            <person name="Haridas S."/>
            <person name="Albert R."/>
            <person name="Binder M."/>
            <person name="Bloem J."/>
            <person name="Labutti K."/>
            <person name="Salamov A."/>
            <person name="Andreopoulos B."/>
            <person name="Baker S."/>
            <person name="Barry K."/>
            <person name="Bills G."/>
            <person name="Bluhm B."/>
            <person name="Cannon C."/>
            <person name="Castanera R."/>
            <person name="Culley D."/>
            <person name="Daum C."/>
            <person name="Ezra D."/>
            <person name="Gonzalez J."/>
            <person name="Henrissat B."/>
            <person name="Kuo A."/>
            <person name="Liang C."/>
            <person name="Lipzen A."/>
            <person name="Lutzoni F."/>
            <person name="Magnuson J."/>
            <person name="Mondo S."/>
            <person name="Nolan M."/>
            <person name="Ohm R."/>
            <person name="Pangilinan J."/>
            <person name="Park H.-J."/>
            <person name="Ramirez L."/>
            <person name="Alfaro M."/>
            <person name="Sun H."/>
            <person name="Tritt A."/>
            <person name="Yoshinaga Y."/>
            <person name="Zwiers L.-H."/>
            <person name="Turgeon B."/>
            <person name="Goodwin S."/>
            <person name="Spatafora J."/>
            <person name="Crous P."/>
            <person name="Grigoriev I."/>
        </authorList>
    </citation>
    <scope>NUCLEOTIDE SEQUENCE</scope>
    <source>
        <strain evidence="1">CBS 116005</strain>
    </source>
</reference>
<dbReference type="EMBL" id="ML995853">
    <property type="protein sequence ID" value="KAF2767691.1"/>
    <property type="molecule type" value="Genomic_DNA"/>
</dbReference>
<gene>
    <name evidence="1" type="ORF">EJ03DRAFT_144733</name>
</gene>
<protein>
    <submittedName>
        <fullName evidence="1">Uncharacterized protein</fullName>
    </submittedName>
</protein>
<keyword evidence="2" id="KW-1185">Reference proteome</keyword>
<dbReference type="AlphaFoldDB" id="A0A6G1L439"/>
<evidence type="ECO:0000313" key="1">
    <source>
        <dbReference type="EMBL" id="KAF2767691.1"/>
    </source>
</evidence>
<evidence type="ECO:0000313" key="2">
    <source>
        <dbReference type="Proteomes" id="UP000799436"/>
    </source>
</evidence>
<name>A0A6G1L439_9PEZI</name>